<keyword evidence="2" id="KW-1185">Reference proteome</keyword>
<name>A0ABZ0JXF9_9GAMM</name>
<evidence type="ECO:0008006" key="3">
    <source>
        <dbReference type="Google" id="ProtNLM"/>
    </source>
</evidence>
<dbReference type="SUPFAM" id="SSF46894">
    <property type="entry name" value="C-terminal effector domain of the bipartite response regulators"/>
    <property type="match status" value="1"/>
</dbReference>
<dbReference type="Proteomes" id="UP001529491">
    <property type="component" value="Chromosome"/>
</dbReference>
<dbReference type="InterPro" id="IPR036388">
    <property type="entry name" value="WH-like_DNA-bd_sf"/>
</dbReference>
<dbReference type="EMBL" id="CP136522">
    <property type="protein sequence ID" value="WOT04858.1"/>
    <property type="molecule type" value="Genomic_DNA"/>
</dbReference>
<reference evidence="1 2" key="1">
    <citation type="submission" date="2023-10" db="EMBL/GenBank/DDBJ databases">
        <title>Complete genome sequence of Shewanella sp. DAU334.</title>
        <authorList>
            <person name="Lee Y.-S."/>
            <person name="Jeong H.-R."/>
            <person name="Hwang E.-J."/>
            <person name="Choi Y.-L."/>
            <person name="Kim G.-D."/>
        </authorList>
    </citation>
    <scope>NUCLEOTIDE SEQUENCE [LARGE SCALE GENOMIC DNA]</scope>
    <source>
        <strain evidence="1 2">DAU334</strain>
    </source>
</reference>
<sequence length="246" mass="27845">MSIEGGINNVQNRNDHFERTLKSLARDVGAEDAMFLMDFSCPDNWLGKTWVRSLKGRGSILYSSSKVGSVLSDCRRLLKSPDVDLLKTVSKPLHNWTTTANNRFIKLRTGLLLESGYKNVVSISLPLLSNDDISGRFVFFFDKYCEQSELDINQSINNMLDEIMVYQQAASALKVLPSPLEDYGLIKKSTVSIIKLLSEGYSRKEISELHYMSSRGIDYHIDKAKFLLGANNAYNLVHKAHRLLLF</sequence>
<dbReference type="InterPro" id="IPR016032">
    <property type="entry name" value="Sig_transdc_resp-reg_C-effctor"/>
</dbReference>
<proteinExistence type="predicted"/>
<evidence type="ECO:0000313" key="1">
    <source>
        <dbReference type="EMBL" id="WOT04858.1"/>
    </source>
</evidence>
<protein>
    <recommendedName>
        <fullName evidence="3">HTH luxR-type domain-containing protein</fullName>
    </recommendedName>
</protein>
<gene>
    <name evidence="1" type="ORF">RGE70_16315</name>
</gene>
<evidence type="ECO:0000313" key="2">
    <source>
        <dbReference type="Proteomes" id="UP001529491"/>
    </source>
</evidence>
<accession>A0ABZ0JXF9</accession>
<organism evidence="1 2">
    <name type="scientific">Shewanella youngdeokensis</name>
    <dbReference type="NCBI Taxonomy" id="2999068"/>
    <lineage>
        <taxon>Bacteria</taxon>
        <taxon>Pseudomonadati</taxon>
        <taxon>Pseudomonadota</taxon>
        <taxon>Gammaproteobacteria</taxon>
        <taxon>Alteromonadales</taxon>
        <taxon>Shewanellaceae</taxon>
        <taxon>Shewanella</taxon>
    </lineage>
</organism>
<dbReference type="RefSeq" id="WP_310472496.1">
    <property type="nucleotide sequence ID" value="NZ_CP136522.1"/>
</dbReference>
<dbReference type="Gene3D" id="1.10.10.10">
    <property type="entry name" value="Winged helix-like DNA-binding domain superfamily/Winged helix DNA-binding domain"/>
    <property type="match status" value="1"/>
</dbReference>